<evidence type="ECO:0000256" key="7">
    <source>
        <dbReference type="ARBA" id="ARBA00022692"/>
    </source>
</evidence>
<evidence type="ECO:0000313" key="15">
    <source>
        <dbReference type="EMBL" id="CAD6247468.1"/>
    </source>
</evidence>
<evidence type="ECO:0000313" key="16">
    <source>
        <dbReference type="Proteomes" id="UP000604825"/>
    </source>
</evidence>
<evidence type="ECO:0000256" key="12">
    <source>
        <dbReference type="ARBA" id="ARBA00023180"/>
    </source>
</evidence>
<reference evidence="15" key="1">
    <citation type="submission" date="2020-10" db="EMBL/GenBank/DDBJ databases">
        <authorList>
            <person name="Han B."/>
            <person name="Lu T."/>
            <person name="Zhao Q."/>
            <person name="Huang X."/>
            <person name="Zhao Y."/>
        </authorList>
    </citation>
    <scope>NUCLEOTIDE SEQUENCE</scope>
</reference>
<dbReference type="InterPro" id="IPR032675">
    <property type="entry name" value="LRR_dom_sf"/>
</dbReference>
<keyword evidence="11" id="KW-0675">Receptor</keyword>
<comment type="subcellular location">
    <subcellularLocation>
        <location evidence="1">Cell membrane</location>
    </subcellularLocation>
    <subcellularLocation>
        <location evidence="13">Endomembrane system</location>
        <topology evidence="13">Single-pass membrane protein</topology>
    </subcellularLocation>
    <subcellularLocation>
        <location evidence="2">Membrane</location>
        <topology evidence="2">Single-pass type I membrane protein</topology>
    </subcellularLocation>
</comment>
<protein>
    <submittedName>
        <fullName evidence="15">Uncharacterized protein</fullName>
    </submittedName>
</protein>
<evidence type="ECO:0000256" key="14">
    <source>
        <dbReference type="SAM" id="Phobius"/>
    </source>
</evidence>
<keyword evidence="8" id="KW-0677">Repeat</keyword>
<accession>A0A811PNR3</accession>
<dbReference type="GO" id="GO:0009742">
    <property type="term" value="P:brassinosteroid mediated signaling pathway"/>
    <property type="evidence" value="ECO:0007669"/>
    <property type="project" value="UniProtKB-KW"/>
</dbReference>
<comment type="caution">
    <text evidence="15">The sequence shown here is derived from an EMBL/GenBank/DDBJ whole genome shotgun (WGS) entry which is preliminary data.</text>
</comment>
<dbReference type="FunFam" id="3.80.10.10:FF:000111">
    <property type="entry name" value="LRR receptor-like serine/threonine-protein kinase ERECTA"/>
    <property type="match status" value="1"/>
</dbReference>
<keyword evidence="12" id="KW-0325">Glycoprotein</keyword>
<evidence type="ECO:0000256" key="3">
    <source>
        <dbReference type="ARBA" id="ARBA00009592"/>
    </source>
</evidence>
<evidence type="ECO:0000256" key="2">
    <source>
        <dbReference type="ARBA" id="ARBA00004479"/>
    </source>
</evidence>
<name>A0A811PNR3_9POAL</name>
<keyword evidence="7 14" id="KW-0812">Transmembrane</keyword>
<dbReference type="PRINTS" id="PR00019">
    <property type="entry name" value="LEURICHRPT"/>
</dbReference>
<evidence type="ECO:0000256" key="4">
    <source>
        <dbReference type="ARBA" id="ARBA00022475"/>
    </source>
</evidence>
<keyword evidence="6" id="KW-1070">Brassinosteroid signaling pathway</keyword>
<sequence>MIQIIDIASNNFSGNVKPQWFKRFKSMMEKMNNTGQILGHSASKYYQDTVAITVKGRDITFERILTTLTSVDFSNNKLNGTILDLVGNLVSLHILNMSHNAFTGNIPTQLGKMSQLESLDLSWNHLSGEIPQELANLTFLETLDLSNNNLEGRIPQSRQFGMFENSSFEGNIGLCGAPLSRQCASSPQSNELKPKMPQDHVDITLFMFVGLGFGLGFAVAILVIQVPLGKFYRTISILQS</sequence>
<evidence type="ECO:0000256" key="8">
    <source>
        <dbReference type="ARBA" id="ARBA00022737"/>
    </source>
</evidence>
<keyword evidence="9 14" id="KW-1133">Transmembrane helix</keyword>
<dbReference type="InterPro" id="IPR001611">
    <property type="entry name" value="Leu-rich_rpt"/>
</dbReference>
<dbReference type="Gene3D" id="3.80.10.10">
    <property type="entry name" value="Ribonuclease Inhibitor"/>
    <property type="match status" value="1"/>
</dbReference>
<keyword evidence="10 14" id="KW-0472">Membrane</keyword>
<dbReference type="EMBL" id="CAJGYO010000007">
    <property type="protein sequence ID" value="CAD6247468.1"/>
    <property type="molecule type" value="Genomic_DNA"/>
</dbReference>
<dbReference type="Proteomes" id="UP000604825">
    <property type="component" value="Unassembled WGS sequence"/>
</dbReference>
<evidence type="ECO:0000256" key="13">
    <source>
        <dbReference type="ARBA" id="ARBA00037847"/>
    </source>
</evidence>
<proteinExistence type="inferred from homology"/>
<keyword evidence="5" id="KW-0433">Leucine-rich repeat</keyword>
<feature type="transmembrane region" description="Helical" evidence="14">
    <location>
        <begin position="203"/>
        <end position="224"/>
    </location>
</feature>
<evidence type="ECO:0000256" key="5">
    <source>
        <dbReference type="ARBA" id="ARBA00022614"/>
    </source>
</evidence>
<evidence type="ECO:0000256" key="10">
    <source>
        <dbReference type="ARBA" id="ARBA00023136"/>
    </source>
</evidence>
<dbReference type="OrthoDB" id="994806at2759"/>
<evidence type="ECO:0000256" key="1">
    <source>
        <dbReference type="ARBA" id="ARBA00004236"/>
    </source>
</evidence>
<evidence type="ECO:0000256" key="9">
    <source>
        <dbReference type="ARBA" id="ARBA00022989"/>
    </source>
</evidence>
<keyword evidence="4" id="KW-1003">Cell membrane</keyword>
<dbReference type="PANTHER" id="PTHR27004">
    <property type="entry name" value="RECEPTOR-LIKE PROTEIN 12 ISOFORM X1"/>
    <property type="match status" value="1"/>
</dbReference>
<dbReference type="GO" id="GO:0005886">
    <property type="term" value="C:plasma membrane"/>
    <property type="evidence" value="ECO:0007669"/>
    <property type="project" value="UniProtKB-SubCell"/>
</dbReference>
<gene>
    <name evidence="15" type="ORF">NCGR_LOCUS31660</name>
</gene>
<dbReference type="Pfam" id="PF00560">
    <property type="entry name" value="LRR_1"/>
    <property type="match status" value="4"/>
</dbReference>
<evidence type="ECO:0000256" key="6">
    <source>
        <dbReference type="ARBA" id="ARBA00022626"/>
    </source>
</evidence>
<dbReference type="PANTHER" id="PTHR27004:SF471">
    <property type="entry name" value="RECEPTOR LIKE PROTEIN 7"/>
    <property type="match status" value="1"/>
</dbReference>
<keyword evidence="16" id="KW-1185">Reference proteome</keyword>
<comment type="similarity">
    <text evidence="3">Belongs to the RLP family.</text>
</comment>
<evidence type="ECO:0000256" key="11">
    <source>
        <dbReference type="ARBA" id="ARBA00023170"/>
    </source>
</evidence>
<organism evidence="15 16">
    <name type="scientific">Miscanthus lutarioriparius</name>
    <dbReference type="NCBI Taxonomy" id="422564"/>
    <lineage>
        <taxon>Eukaryota</taxon>
        <taxon>Viridiplantae</taxon>
        <taxon>Streptophyta</taxon>
        <taxon>Embryophyta</taxon>
        <taxon>Tracheophyta</taxon>
        <taxon>Spermatophyta</taxon>
        <taxon>Magnoliopsida</taxon>
        <taxon>Liliopsida</taxon>
        <taxon>Poales</taxon>
        <taxon>Poaceae</taxon>
        <taxon>PACMAD clade</taxon>
        <taxon>Panicoideae</taxon>
        <taxon>Andropogonodae</taxon>
        <taxon>Andropogoneae</taxon>
        <taxon>Saccharinae</taxon>
        <taxon>Miscanthus</taxon>
    </lineage>
</organism>
<dbReference type="AlphaFoldDB" id="A0A811PNR3"/>
<dbReference type="SUPFAM" id="SSF52058">
    <property type="entry name" value="L domain-like"/>
    <property type="match status" value="1"/>
</dbReference>